<dbReference type="GO" id="GO:0097367">
    <property type="term" value="F:carbohydrate derivative binding"/>
    <property type="evidence" value="ECO:0007669"/>
    <property type="project" value="InterPro"/>
</dbReference>
<dbReference type="Pfam" id="PF01380">
    <property type="entry name" value="SIS"/>
    <property type="match status" value="1"/>
</dbReference>
<keyword evidence="6" id="KW-0808">Transferase</keyword>
<evidence type="ECO:0000313" key="6">
    <source>
        <dbReference type="EMBL" id="SCJ59013.1"/>
    </source>
</evidence>
<dbReference type="InterPro" id="IPR001347">
    <property type="entry name" value="SIS_dom"/>
</dbReference>
<protein>
    <recommendedName>
        <fullName evidence="3">Glutamine--fructose-6-phosphate aminotransferase [isomerizing]</fullName>
        <ecNumber evidence="2">2.6.1.16</ecNumber>
    </recommendedName>
</protein>
<reference evidence="6" key="1">
    <citation type="submission" date="2015-09" db="EMBL/GenBank/DDBJ databases">
        <authorList>
            <consortium name="Pathogen Informatics"/>
        </authorList>
    </citation>
    <scope>NUCLEOTIDE SEQUENCE</scope>
    <source>
        <strain evidence="6">2789STDY5834896</strain>
    </source>
</reference>
<dbReference type="Gene3D" id="3.40.50.10490">
    <property type="entry name" value="Glucose-6-phosphate isomerase like protein, domain 1"/>
    <property type="match status" value="2"/>
</dbReference>
<name>A0A1C6HPC4_9FIRM</name>
<evidence type="ECO:0000256" key="4">
    <source>
        <dbReference type="ARBA" id="ARBA00022737"/>
    </source>
</evidence>
<dbReference type="GO" id="GO:0006002">
    <property type="term" value="P:fructose 6-phosphate metabolic process"/>
    <property type="evidence" value="ECO:0007669"/>
    <property type="project" value="TreeGrafter"/>
</dbReference>
<dbReference type="PROSITE" id="PS51464">
    <property type="entry name" value="SIS"/>
    <property type="match status" value="1"/>
</dbReference>
<dbReference type="InterPro" id="IPR035466">
    <property type="entry name" value="GlmS/AgaS_SIS"/>
</dbReference>
<sequence length="394" mass="44001">MSRLKKEDYNNSMRLESYDLATFAGQLYQLNHQKILDAVTTPEYLLAKKVLACGCGDSFCAAACAKQAFLQLARVPMEGMPAIELSRHYSGQDLDDTLLFSISSRGKTSRVVEATQRVKKLGKNTTAVAIVNFPESPLVDAADELLLIQMPKFECGPYTEHAPCQRSYFSTMFTMMLLAVRMGEVRGHYCARQAEAYRQGMIDYAASFTRELVDQNDDRMWQLAQTWVNFHHYEVVACGPEYPNAWFGAAKFVEAYGDLATYENTENWPATGPYAKDPQSIGTVVILDRENEAFDLSVEVIGQMVALGRPTIVITDADAGAFPAGAEVFEIPSTPYRWAKPLMQYSPLGNLLGYISKMRGSSFYRYGDHEPFVRETMARMGGDPISNEPLLIVP</sequence>
<dbReference type="SUPFAM" id="SSF53697">
    <property type="entry name" value="SIS domain"/>
    <property type="match status" value="1"/>
</dbReference>
<evidence type="ECO:0000256" key="3">
    <source>
        <dbReference type="ARBA" id="ARBA00016090"/>
    </source>
</evidence>
<dbReference type="AlphaFoldDB" id="A0A1C6HPC4"/>
<dbReference type="GO" id="GO:0004360">
    <property type="term" value="F:glutamine-fructose-6-phosphate transaminase (isomerizing) activity"/>
    <property type="evidence" value="ECO:0007669"/>
    <property type="project" value="UniProtKB-EC"/>
</dbReference>
<dbReference type="EMBL" id="FMHG01000001">
    <property type="protein sequence ID" value="SCJ59013.1"/>
    <property type="molecule type" value="Genomic_DNA"/>
</dbReference>
<keyword evidence="6" id="KW-0032">Aminotransferase</keyword>
<proteinExistence type="predicted"/>
<dbReference type="CDD" id="cd05008">
    <property type="entry name" value="SIS_GlmS_GlmD_1"/>
    <property type="match status" value="1"/>
</dbReference>
<evidence type="ECO:0000256" key="1">
    <source>
        <dbReference type="ARBA" id="ARBA00001031"/>
    </source>
</evidence>
<dbReference type="GO" id="GO:0006487">
    <property type="term" value="P:protein N-linked glycosylation"/>
    <property type="evidence" value="ECO:0007669"/>
    <property type="project" value="TreeGrafter"/>
</dbReference>
<comment type="catalytic activity">
    <reaction evidence="1">
        <text>D-fructose 6-phosphate + L-glutamine = D-glucosamine 6-phosphate + L-glutamate</text>
        <dbReference type="Rhea" id="RHEA:13237"/>
        <dbReference type="ChEBI" id="CHEBI:29985"/>
        <dbReference type="ChEBI" id="CHEBI:58359"/>
        <dbReference type="ChEBI" id="CHEBI:58725"/>
        <dbReference type="ChEBI" id="CHEBI:61527"/>
        <dbReference type="EC" id="2.6.1.16"/>
    </reaction>
</comment>
<evidence type="ECO:0000256" key="2">
    <source>
        <dbReference type="ARBA" id="ARBA00012916"/>
    </source>
</evidence>
<organism evidence="6">
    <name type="scientific">uncultured Anaerotruncus sp</name>
    <dbReference type="NCBI Taxonomy" id="905011"/>
    <lineage>
        <taxon>Bacteria</taxon>
        <taxon>Bacillati</taxon>
        <taxon>Bacillota</taxon>
        <taxon>Clostridia</taxon>
        <taxon>Eubacteriales</taxon>
        <taxon>Oscillospiraceae</taxon>
        <taxon>Anaerotruncus</taxon>
        <taxon>environmental samples</taxon>
    </lineage>
</organism>
<dbReference type="InterPro" id="IPR046348">
    <property type="entry name" value="SIS_dom_sf"/>
</dbReference>
<dbReference type="GO" id="GO:0006047">
    <property type="term" value="P:UDP-N-acetylglucosamine metabolic process"/>
    <property type="evidence" value="ECO:0007669"/>
    <property type="project" value="TreeGrafter"/>
</dbReference>
<dbReference type="PANTHER" id="PTHR10937:SF0">
    <property type="entry name" value="GLUTAMINE--FRUCTOSE-6-PHOSPHATE TRANSAMINASE (ISOMERIZING)"/>
    <property type="match status" value="1"/>
</dbReference>
<feature type="domain" description="SIS" evidence="5">
    <location>
        <begin position="40"/>
        <end position="188"/>
    </location>
</feature>
<gene>
    <name evidence="6" type="primary">glmS_1</name>
    <name evidence="6" type="ORF">SAMEA3545359_00944</name>
</gene>
<dbReference type="EC" id="2.6.1.16" evidence="2"/>
<evidence type="ECO:0000259" key="5">
    <source>
        <dbReference type="PROSITE" id="PS51464"/>
    </source>
</evidence>
<dbReference type="PANTHER" id="PTHR10937">
    <property type="entry name" value="GLUCOSAMINE--FRUCTOSE-6-PHOSPHATE AMINOTRANSFERASE, ISOMERIZING"/>
    <property type="match status" value="1"/>
</dbReference>
<keyword evidence="4" id="KW-0677">Repeat</keyword>
<accession>A0A1C6HPC4</accession>